<keyword evidence="3" id="KW-1185">Reference proteome</keyword>
<dbReference type="OrthoDB" id="10259681at2759"/>
<dbReference type="Gene3D" id="3.30.70.60">
    <property type="match status" value="1"/>
</dbReference>
<name>H0ED31_GLAL7</name>
<dbReference type="AlphaFoldDB" id="H0ED31"/>
<reference evidence="2 3" key="1">
    <citation type="journal article" date="2012" name="Eukaryot. Cell">
        <title>Genome sequence of the fungus Glarea lozoyensis: the first genome sequence of a species from the Helotiaceae family.</title>
        <authorList>
            <person name="Youssar L."/>
            <person name="Gruening B.A."/>
            <person name="Erxleben A."/>
            <person name="Guenther S."/>
            <person name="Huettel W."/>
        </authorList>
    </citation>
    <scope>NUCLEOTIDE SEQUENCE [LARGE SCALE GENOMIC DNA]</scope>
    <source>
        <strain evidence="3">ATCC 74030 / MF5533</strain>
    </source>
</reference>
<proteinExistence type="inferred from homology"/>
<dbReference type="EMBL" id="AGUE01000006">
    <property type="protein sequence ID" value="EHL03685.1"/>
    <property type="molecule type" value="Genomic_DNA"/>
</dbReference>
<keyword evidence="2" id="KW-0689">Ribosomal protein</keyword>
<comment type="similarity">
    <text evidence="1">Belongs to the bacterial ribosomal protein bS6 family.</text>
</comment>
<dbReference type="GO" id="GO:0005763">
    <property type="term" value="C:mitochondrial small ribosomal subunit"/>
    <property type="evidence" value="ECO:0007669"/>
    <property type="project" value="TreeGrafter"/>
</dbReference>
<dbReference type="InterPro" id="IPR000529">
    <property type="entry name" value="Ribosomal_bS6"/>
</dbReference>
<dbReference type="InterPro" id="IPR035980">
    <property type="entry name" value="Ribosomal_bS6_sf"/>
</dbReference>
<sequence>MLYELIAIVRPGNLAEVKDGGTIRGLNNWGVFSLPKRTRKHQAQHTDGHYFVMRYDASSKIQEDVRTTLGLDPRMIKFTSVKLGDGTLAALSKVSGDVKWDRREEF</sequence>
<dbReference type="FunCoup" id="H0ED31">
    <property type="interactions" value="129"/>
</dbReference>
<protein>
    <submittedName>
        <fullName evidence="2">Putative 37S ribosomal protein MRP17, mitochondrial</fullName>
    </submittedName>
</protein>
<dbReference type="GO" id="GO:0070181">
    <property type="term" value="F:small ribosomal subunit rRNA binding"/>
    <property type="evidence" value="ECO:0007669"/>
    <property type="project" value="TreeGrafter"/>
</dbReference>
<accession>H0ED31</accession>
<dbReference type="InterPro" id="IPR014717">
    <property type="entry name" value="Transl_elong_EF1B/ribsomal_bS6"/>
</dbReference>
<organism evidence="2 3">
    <name type="scientific">Glarea lozoyensis (strain ATCC 74030 / MF5533)</name>
    <dbReference type="NCBI Taxonomy" id="1104152"/>
    <lineage>
        <taxon>Eukaryota</taxon>
        <taxon>Fungi</taxon>
        <taxon>Dikarya</taxon>
        <taxon>Ascomycota</taxon>
        <taxon>Pezizomycotina</taxon>
        <taxon>Leotiomycetes</taxon>
        <taxon>Helotiales</taxon>
        <taxon>Helotiaceae</taxon>
        <taxon>Glarea</taxon>
    </lineage>
</organism>
<dbReference type="PANTHER" id="PTHR21011">
    <property type="entry name" value="MITOCHONDRIAL 28S RIBOSOMAL PROTEIN S6"/>
    <property type="match status" value="1"/>
</dbReference>
<dbReference type="GO" id="GO:0003735">
    <property type="term" value="F:structural constituent of ribosome"/>
    <property type="evidence" value="ECO:0007669"/>
    <property type="project" value="InterPro"/>
</dbReference>
<comment type="caution">
    <text evidence="2">The sequence shown here is derived from an EMBL/GenBank/DDBJ whole genome shotgun (WGS) entry which is preliminary data.</text>
</comment>
<dbReference type="Proteomes" id="UP000005446">
    <property type="component" value="Unassembled WGS sequence"/>
</dbReference>
<dbReference type="HOGENOM" id="CLU_126331_1_0_1"/>
<dbReference type="PANTHER" id="PTHR21011:SF1">
    <property type="entry name" value="SMALL RIBOSOMAL SUBUNIT PROTEIN BS6M"/>
    <property type="match status" value="1"/>
</dbReference>
<evidence type="ECO:0000313" key="3">
    <source>
        <dbReference type="Proteomes" id="UP000005446"/>
    </source>
</evidence>
<dbReference type="Pfam" id="PF01250">
    <property type="entry name" value="Ribosomal_S6"/>
    <property type="match status" value="1"/>
</dbReference>
<evidence type="ECO:0000256" key="1">
    <source>
        <dbReference type="ARBA" id="ARBA00009512"/>
    </source>
</evidence>
<evidence type="ECO:0000313" key="2">
    <source>
        <dbReference type="EMBL" id="EHL03685.1"/>
    </source>
</evidence>
<keyword evidence="2" id="KW-0687">Ribonucleoprotein</keyword>
<dbReference type="InParanoid" id="H0ED31"/>
<dbReference type="GO" id="GO:0006412">
    <property type="term" value="P:translation"/>
    <property type="evidence" value="ECO:0007669"/>
    <property type="project" value="InterPro"/>
</dbReference>
<dbReference type="SUPFAM" id="SSF54995">
    <property type="entry name" value="Ribosomal protein S6"/>
    <property type="match status" value="1"/>
</dbReference>
<gene>
    <name evidence="2" type="ORF">M7I_0331</name>
</gene>
<dbReference type="CDD" id="cd15465">
    <property type="entry name" value="bS6_mito"/>
    <property type="match status" value="1"/>
</dbReference>